<feature type="compositionally biased region" description="Low complexity" evidence="1">
    <location>
        <begin position="16"/>
        <end position="26"/>
    </location>
</feature>
<dbReference type="CDD" id="cd02440">
    <property type="entry name" value="AdoMet_MTases"/>
    <property type="match status" value="1"/>
</dbReference>
<dbReference type="SUPFAM" id="SSF53335">
    <property type="entry name" value="S-adenosyl-L-methionine-dependent methyltransferases"/>
    <property type="match status" value="1"/>
</dbReference>
<evidence type="ECO:0000313" key="3">
    <source>
        <dbReference type="EMBL" id="OIV37831.1"/>
    </source>
</evidence>
<comment type="caution">
    <text evidence="3">The sequence shown here is derived from an EMBL/GenBank/DDBJ whole genome shotgun (WGS) entry which is preliminary data.</text>
</comment>
<organism evidence="3 4">
    <name type="scientific">Mangrovactinospora gilvigrisea</name>
    <dbReference type="NCBI Taxonomy" id="1428644"/>
    <lineage>
        <taxon>Bacteria</taxon>
        <taxon>Bacillati</taxon>
        <taxon>Actinomycetota</taxon>
        <taxon>Actinomycetes</taxon>
        <taxon>Kitasatosporales</taxon>
        <taxon>Streptomycetaceae</taxon>
        <taxon>Mangrovactinospora</taxon>
    </lineage>
</organism>
<name>A0A1J7BGM1_9ACTN</name>
<proteinExistence type="predicted"/>
<evidence type="ECO:0000259" key="2">
    <source>
        <dbReference type="Pfam" id="PF08241"/>
    </source>
</evidence>
<protein>
    <recommendedName>
        <fullName evidence="2">Methyltransferase type 11 domain-containing protein</fullName>
    </recommendedName>
</protein>
<dbReference type="InterPro" id="IPR013216">
    <property type="entry name" value="Methyltransf_11"/>
</dbReference>
<dbReference type="STRING" id="1428644.BIV57_09485"/>
<dbReference type="EMBL" id="MLCF01000043">
    <property type="protein sequence ID" value="OIV37831.1"/>
    <property type="molecule type" value="Genomic_DNA"/>
</dbReference>
<feature type="domain" description="Methyltransferase type 11" evidence="2">
    <location>
        <begin position="46"/>
        <end position="161"/>
    </location>
</feature>
<dbReference type="PANTHER" id="PTHR43591">
    <property type="entry name" value="METHYLTRANSFERASE"/>
    <property type="match status" value="1"/>
</dbReference>
<keyword evidence="4" id="KW-1185">Reference proteome</keyword>
<sequence>MRPATACHRAHDGEFAAPAPDAPDTAGTDRRAILELAGAVRGRRILDLGCGPGRCAEELLRRGAALVVGAEGSEARLEQARERLGGWLAGGREAPARKGGGGRRAGTSAELHLHDLEEPLVFAGDASFDTAVMALAYHRVRDRAALLAEVRRVLRPGGVLLLSTAHPGAGAARPLTLEALFGELLGAGFVLEELREPRAAEEDDRELLALRLRRP</sequence>
<dbReference type="Gene3D" id="3.40.50.150">
    <property type="entry name" value="Vaccinia Virus protein VP39"/>
    <property type="match status" value="1"/>
</dbReference>
<feature type="region of interest" description="Disordered" evidence="1">
    <location>
        <begin position="1"/>
        <end position="26"/>
    </location>
</feature>
<accession>A0A1J7BGM1</accession>
<dbReference type="GO" id="GO:0008757">
    <property type="term" value="F:S-adenosylmethionine-dependent methyltransferase activity"/>
    <property type="evidence" value="ECO:0007669"/>
    <property type="project" value="InterPro"/>
</dbReference>
<dbReference type="Pfam" id="PF08241">
    <property type="entry name" value="Methyltransf_11"/>
    <property type="match status" value="1"/>
</dbReference>
<gene>
    <name evidence="3" type="ORF">BIV57_09485</name>
</gene>
<reference evidence="3 4" key="1">
    <citation type="submission" date="2016-10" db="EMBL/GenBank/DDBJ databases">
        <title>Genome sequence of Streptomyces gilvigriseus MUSC 26.</title>
        <authorList>
            <person name="Lee L.-H."/>
            <person name="Ser H.-L."/>
        </authorList>
    </citation>
    <scope>NUCLEOTIDE SEQUENCE [LARGE SCALE GENOMIC DNA]</scope>
    <source>
        <strain evidence="3 4">MUSC 26</strain>
    </source>
</reference>
<dbReference type="InterPro" id="IPR029063">
    <property type="entry name" value="SAM-dependent_MTases_sf"/>
</dbReference>
<dbReference type="AlphaFoldDB" id="A0A1J7BGM1"/>
<evidence type="ECO:0000313" key="4">
    <source>
        <dbReference type="Proteomes" id="UP000243342"/>
    </source>
</evidence>
<dbReference type="Proteomes" id="UP000243342">
    <property type="component" value="Unassembled WGS sequence"/>
</dbReference>
<evidence type="ECO:0000256" key="1">
    <source>
        <dbReference type="SAM" id="MobiDB-lite"/>
    </source>
</evidence>